<dbReference type="Pfam" id="PF10048">
    <property type="entry name" value="DUF2282"/>
    <property type="match status" value="1"/>
</dbReference>
<dbReference type="Proteomes" id="UP001168540">
    <property type="component" value="Unassembled WGS sequence"/>
</dbReference>
<dbReference type="InterPro" id="IPR018740">
    <property type="entry name" value="DUF2282_membr"/>
</dbReference>
<organism evidence="2 3">
    <name type="scientific">Crenobacter oryzisoli</name>
    <dbReference type="NCBI Taxonomy" id="3056844"/>
    <lineage>
        <taxon>Bacteria</taxon>
        <taxon>Pseudomonadati</taxon>
        <taxon>Pseudomonadota</taxon>
        <taxon>Betaproteobacteria</taxon>
        <taxon>Neisseriales</taxon>
        <taxon>Neisseriaceae</taxon>
        <taxon>Crenobacter</taxon>
    </lineage>
</organism>
<keyword evidence="1" id="KW-0732">Signal</keyword>
<reference evidence="2" key="1">
    <citation type="submission" date="2023-06" db="EMBL/GenBank/DDBJ databases">
        <authorList>
            <person name="Zhang S."/>
        </authorList>
    </citation>
    <scope>NUCLEOTIDE SEQUENCE</scope>
    <source>
        <strain evidence="2">SG2303</strain>
    </source>
</reference>
<name>A0ABT7XM80_9NEIS</name>
<proteinExistence type="predicted"/>
<feature type="chain" id="PRO_5045605210" evidence="1">
    <location>
        <begin position="28"/>
        <end position="85"/>
    </location>
</feature>
<evidence type="ECO:0000313" key="2">
    <source>
        <dbReference type="EMBL" id="MDN0074875.1"/>
    </source>
</evidence>
<gene>
    <name evidence="2" type="ORF">QU481_08210</name>
</gene>
<sequence>MKASRTLIASALGAVVAIGAASLPAQAAEKEKCFGIATAGKNDCASASGLHSCAGQAKTDHDPGDFKYVAKGSCQQMGGMLQPKK</sequence>
<evidence type="ECO:0000313" key="3">
    <source>
        <dbReference type="Proteomes" id="UP001168540"/>
    </source>
</evidence>
<protein>
    <submittedName>
        <fullName evidence="2">DUF2282 domain-containing protein</fullName>
    </submittedName>
</protein>
<comment type="caution">
    <text evidence="2">The sequence shown here is derived from an EMBL/GenBank/DDBJ whole genome shotgun (WGS) entry which is preliminary data.</text>
</comment>
<feature type="signal peptide" evidence="1">
    <location>
        <begin position="1"/>
        <end position="27"/>
    </location>
</feature>
<dbReference type="EMBL" id="JAUEDK010000011">
    <property type="protein sequence ID" value="MDN0074875.1"/>
    <property type="molecule type" value="Genomic_DNA"/>
</dbReference>
<dbReference type="RefSeq" id="WP_289829462.1">
    <property type="nucleotide sequence ID" value="NZ_JAUEDK010000011.1"/>
</dbReference>
<evidence type="ECO:0000256" key="1">
    <source>
        <dbReference type="SAM" id="SignalP"/>
    </source>
</evidence>
<accession>A0ABT7XM80</accession>
<keyword evidence="3" id="KW-1185">Reference proteome</keyword>